<dbReference type="EMBL" id="JAAAIL010000050">
    <property type="protein sequence ID" value="KAG0280727.1"/>
    <property type="molecule type" value="Genomic_DNA"/>
</dbReference>
<dbReference type="Pfam" id="PF01494">
    <property type="entry name" value="FAD_binding_3"/>
    <property type="match status" value="1"/>
</dbReference>
<keyword evidence="2" id="KW-0285">Flavoprotein</keyword>
<dbReference type="GO" id="GO:0071949">
    <property type="term" value="F:FAD binding"/>
    <property type="evidence" value="ECO:0007669"/>
    <property type="project" value="InterPro"/>
</dbReference>
<evidence type="ECO:0000256" key="3">
    <source>
        <dbReference type="ARBA" id="ARBA00022827"/>
    </source>
</evidence>
<accession>A0AAD4DKS1</accession>
<reference evidence="6" key="1">
    <citation type="journal article" date="2020" name="Fungal Divers.">
        <title>Resolving the Mortierellaceae phylogeny through synthesis of multi-gene phylogenetics and phylogenomics.</title>
        <authorList>
            <person name="Vandepol N."/>
            <person name="Liber J."/>
            <person name="Desiro A."/>
            <person name="Na H."/>
            <person name="Kennedy M."/>
            <person name="Barry K."/>
            <person name="Grigoriev I.V."/>
            <person name="Miller A.N."/>
            <person name="O'Donnell K."/>
            <person name="Stajich J.E."/>
            <person name="Bonito G."/>
        </authorList>
    </citation>
    <scope>NUCLEOTIDE SEQUENCE</scope>
    <source>
        <strain evidence="6">NRRL 28262</strain>
    </source>
</reference>
<evidence type="ECO:0000313" key="6">
    <source>
        <dbReference type="EMBL" id="KAG0280727.1"/>
    </source>
</evidence>
<dbReference type="Gene3D" id="3.50.50.60">
    <property type="entry name" value="FAD/NAD(P)-binding domain"/>
    <property type="match status" value="1"/>
</dbReference>
<sequence length="459" mass="50750">MAQASPKVMIVGAGLGGLLLGVLLEKMGIEYDIFERSTTLKPYGAGMSVGPNIMPLLEQLEILSDLKKLSLPATTMDIYSEDMSLMGAMLGTEHEAEVGYGNILFSRPEFHTLLLSKIPAHRMHYGKKVVSVEQTETHALIRCADGQIHEGDILVGADGAYSAVRSSIYEELKKDNKLPANDIQEMNVGYACIVGTTTALSTDKYPCLKKDTSSFAVCIADGKPHSWTIITVPGQRIAWGFVIQLSPEEKKAAVANAEWKPESIDTTLEKIIHHKVPYGGTIGDLVDNTPKDLISKVYLEDKLFETWNHGRIALIGDACHKMLPSAGQGATNAMEDAVIIANCIYELGSSFSKTDIETALSDYREQRFEHAKEQVENSNMAGKLFYGQTWVERLIRRAVLNWIPKSFEKATLTKAVAYRPQATFLPMVPKRGAFPVLPQKLSKRYEEEQQQQKKTVQAV</sequence>
<dbReference type="InterPro" id="IPR036188">
    <property type="entry name" value="FAD/NAD-bd_sf"/>
</dbReference>
<dbReference type="PRINTS" id="PR00420">
    <property type="entry name" value="RNGMNOXGNASE"/>
</dbReference>
<evidence type="ECO:0000256" key="4">
    <source>
        <dbReference type="ARBA" id="ARBA00023002"/>
    </source>
</evidence>
<protein>
    <recommendedName>
        <fullName evidence="5">FAD-binding domain-containing protein</fullName>
    </recommendedName>
</protein>
<evidence type="ECO:0000313" key="7">
    <source>
        <dbReference type="Proteomes" id="UP001194580"/>
    </source>
</evidence>
<dbReference type="Proteomes" id="UP001194580">
    <property type="component" value="Unassembled WGS sequence"/>
</dbReference>
<organism evidence="6 7">
    <name type="scientific">Linnemannia exigua</name>
    <dbReference type="NCBI Taxonomy" id="604196"/>
    <lineage>
        <taxon>Eukaryota</taxon>
        <taxon>Fungi</taxon>
        <taxon>Fungi incertae sedis</taxon>
        <taxon>Mucoromycota</taxon>
        <taxon>Mortierellomycotina</taxon>
        <taxon>Mortierellomycetes</taxon>
        <taxon>Mortierellales</taxon>
        <taxon>Mortierellaceae</taxon>
        <taxon>Linnemannia</taxon>
    </lineage>
</organism>
<dbReference type="InterPro" id="IPR002938">
    <property type="entry name" value="FAD-bd"/>
</dbReference>
<evidence type="ECO:0000256" key="1">
    <source>
        <dbReference type="ARBA" id="ARBA00007992"/>
    </source>
</evidence>
<evidence type="ECO:0000259" key="5">
    <source>
        <dbReference type="Pfam" id="PF01494"/>
    </source>
</evidence>
<feature type="domain" description="FAD-binding" evidence="5">
    <location>
        <begin position="7"/>
        <end position="377"/>
    </location>
</feature>
<comment type="caution">
    <text evidence="6">The sequence shown here is derived from an EMBL/GenBank/DDBJ whole genome shotgun (WGS) entry which is preliminary data.</text>
</comment>
<dbReference type="InterPro" id="IPR050562">
    <property type="entry name" value="FAD_mOase_fung"/>
</dbReference>
<keyword evidence="7" id="KW-1185">Reference proteome</keyword>
<evidence type="ECO:0000256" key="2">
    <source>
        <dbReference type="ARBA" id="ARBA00022630"/>
    </source>
</evidence>
<dbReference type="AlphaFoldDB" id="A0AAD4DKS1"/>
<dbReference type="SUPFAM" id="SSF51905">
    <property type="entry name" value="FAD/NAD(P)-binding domain"/>
    <property type="match status" value="1"/>
</dbReference>
<keyword evidence="3" id="KW-0274">FAD</keyword>
<keyword evidence="4" id="KW-0560">Oxidoreductase</keyword>
<dbReference type="PANTHER" id="PTHR47356">
    <property type="entry name" value="FAD-DEPENDENT MONOOXYGENASE ASQG-RELATED"/>
    <property type="match status" value="1"/>
</dbReference>
<gene>
    <name evidence="6" type="ORF">BGZ95_009005</name>
</gene>
<dbReference type="PANTHER" id="PTHR47356:SF2">
    <property type="entry name" value="FAD-BINDING DOMAIN-CONTAINING PROTEIN-RELATED"/>
    <property type="match status" value="1"/>
</dbReference>
<name>A0AAD4DKS1_9FUNG</name>
<dbReference type="GO" id="GO:0004497">
    <property type="term" value="F:monooxygenase activity"/>
    <property type="evidence" value="ECO:0007669"/>
    <property type="project" value="InterPro"/>
</dbReference>
<proteinExistence type="inferred from homology"/>
<comment type="similarity">
    <text evidence="1">Belongs to the paxM FAD-dependent monooxygenase family.</text>
</comment>